<sequence length="948" mass="105857">MSDYKDTLNLPETGFPMRGNLAQREPAMLKRWNDEDLYGEIRKAKKGKKSFVLHDGPPYANGDIHIGHALNKILKDIIIKSKTLSGFDAPYVPGWDCHGLPIELMVEKKWGKPGRKLTAAEFREKCREYAAGQVEGQKESFIRLGVLGEWAKPYRTMDFATEANIIRSLGKIADNNHLLKGFKPVHWCTDCGSALAEAEVEYQDKVSPSIDVKFKAADEAATVAKFSCPEGHQGQGDVSIVIWTTTPWTLPANRAVAVRDDLEYVLVQVEADAENNQQAYRLIVAAELAKDVMDRAGIKHFHNLGFCKGEDLELVRFNHPFYSFDVPVILGDHVTTESGTGCVHTAPGHGQEDFAVGQKYDLEVANPVGSNGVYLPDTELFAGQHVFKANDSVLETLKEHGALLHHHAYEHSYPHCWRHKTPIIFRATPQWFISMDKAGLRTKALGEIKSVQWLPEWGQSRIEGMIEGRPEWCISRQRTWGVPIALFVHKETQELHPNSHELIEKVAQLVEQQGIQAWWDLDPAELMGEADAANYEKVLDTLDVWFDSGVTHASVVDSREEFNGNSADLYLEGSDQHRGWFQSSLITSVAMKDTAPYKQVLTHGFVVDGQGRKMSKSVGNVVAPKDVTNKLGADILRLWVASTDYTGEVAVSDEILKRSADAYRRIRNTARFFLANLSGFNPETDLVAPEDMVALDRWAVGRAMAAQEEIVKAYDEYNLHGVTQRLMQFCSVEMGSFYLDVIKDRQYTAKQGGHAQRSCQTALYYIVEALVRWMAPIMSFTADEIWNEMPGQRDKFVFTGEWFEGLFGLAEDEKLNNEFWAEIQQVRGAVNKLLEGARKDKVIGGALQAEVTLHANAALADKLNTLEDELRFVLLTSKAAVVVADSMPAGAQETDVEGLFVTVTASEAAKCDRCWHHVADVGTIEGHEEVCGRCVSNIDGEGEERKFA</sequence>
<keyword evidence="2 12" id="KW-0963">Cytoplasm</keyword>
<dbReference type="PANTHER" id="PTHR42765:SF1">
    <property type="entry name" value="ISOLEUCINE--TRNA LIGASE, MITOCHONDRIAL"/>
    <property type="match status" value="1"/>
</dbReference>
<keyword evidence="6 12" id="KW-0862">Zinc</keyword>
<dbReference type="AlphaFoldDB" id="A0A0J8VF42"/>
<comment type="caution">
    <text evidence="16">The sequence shown here is derived from an EMBL/GenBank/DDBJ whole genome shotgun (WGS) entry which is preliminary data.</text>
</comment>
<dbReference type="Pfam" id="PF06827">
    <property type="entry name" value="zf-FPG_IleRS"/>
    <property type="match status" value="1"/>
</dbReference>
<evidence type="ECO:0000256" key="6">
    <source>
        <dbReference type="ARBA" id="ARBA00022833"/>
    </source>
</evidence>
<dbReference type="GO" id="GO:0002161">
    <property type="term" value="F:aminoacyl-tRNA deacylase activity"/>
    <property type="evidence" value="ECO:0007669"/>
    <property type="project" value="InterPro"/>
</dbReference>
<evidence type="ECO:0000256" key="4">
    <source>
        <dbReference type="ARBA" id="ARBA00022723"/>
    </source>
</evidence>
<keyword evidence="7 12" id="KW-0067">ATP-binding</keyword>
<dbReference type="InterPro" id="IPR002300">
    <property type="entry name" value="aa-tRNA-synth_Ia"/>
</dbReference>
<dbReference type="InterPro" id="IPR013155">
    <property type="entry name" value="M/V/L/I-tRNA-synth_anticd-bd"/>
</dbReference>
<protein>
    <recommendedName>
        <fullName evidence="12">Isoleucine--tRNA ligase</fullName>
        <ecNumber evidence="12">6.1.1.5</ecNumber>
    </recommendedName>
    <alternativeName>
        <fullName evidence="12">Isoleucyl-tRNA synthetase</fullName>
        <shortName evidence="12">IleRS</shortName>
    </alternativeName>
</protein>
<evidence type="ECO:0000256" key="1">
    <source>
        <dbReference type="ARBA" id="ARBA00006887"/>
    </source>
</evidence>
<dbReference type="CDD" id="cd07960">
    <property type="entry name" value="Anticodon_Ia_Ile_BEm"/>
    <property type="match status" value="1"/>
</dbReference>
<dbReference type="EMBL" id="PYLZ01000006">
    <property type="protein sequence ID" value="PSW24239.1"/>
    <property type="molecule type" value="Genomic_DNA"/>
</dbReference>
<feature type="binding site" evidence="12">
    <location>
        <position position="931"/>
    </location>
    <ligand>
        <name>Zn(2+)</name>
        <dbReference type="ChEBI" id="CHEBI:29105"/>
    </ligand>
</feature>
<evidence type="ECO:0000256" key="5">
    <source>
        <dbReference type="ARBA" id="ARBA00022741"/>
    </source>
</evidence>
<dbReference type="GO" id="GO:0005829">
    <property type="term" value="C:cytosol"/>
    <property type="evidence" value="ECO:0007669"/>
    <property type="project" value="TreeGrafter"/>
</dbReference>
<dbReference type="InterPro" id="IPR033708">
    <property type="entry name" value="Anticodon_Ile_BEm"/>
</dbReference>
<evidence type="ECO:0000256" key="9">
    <source>
        <dbReference type="ARBA" id="ARBA00023146"/>
    </source>
</evidence>
<dbReference type="Gene3D" id="3.40.50.620">
    <property type="entry name" value="HUPs"/>
    <property type="match status" value="2"/>
</dbReference>
<keyword evidence="9 12" id="KW-0030">Aminoacyl-tRNA synthetase</keyword>
<keyword evidence="4 12" id="KW-0479">Metal-binding</keyword>
<dbReference type="PROSITE" id="PS00178">
    <property type="entry name" value="AA_TRNA_LIGASE_I"/>
    <property type="match status" value="1"/>
</dbReference>
<dbReference type="InterPro" id="IPR001412">
    <property type="entry name" value="aa-tRNA-synth_I_CS"/>
</dbReference>
<keyword evidence="17" id="KW-1185">Reference proteome</keyword>
<feature type="domain" description="Aminoacyl-tRNA synthetase class Ia" evidence="13">
    <location>
        <begin position="28"/>
        <end position="651"/>
    </location>
</feature>
<feature type="binding site" evidence="12">
    <location>
        <position position="616"/>
    </location>
    <ligand>
        <name>ATP</name>
        <dbReference type="ChEBI" id="CHEBI:30616"/>
    </ligand>
</feature>
<dbReference type="EC" id="6.1.1.5" evidence="12"/>
<dbReference type="GO" id="GO:0008270">
    <property type="term" value="F:zinc ion binding"/>
    <property type="evidence" value="ECO:0007669"/>
    <property type="project" value="UniProtKB-UniRule"/>
</dbReference>
<keyword evidence="5 12" id="KW-0547">Nucleotide-binding</keyword>
<feature type="domain" description="Methionyl/Valyl/Leucyl/Isoleucyl-tRNA synthetase anticodon-binding" evidence="15">
    <location>
        <begin position="696"/>
        <end position="852"/>
    </location>
</feature>
<comment type="function">
    <text evidence="10 12">Catalyzes the attachment of isoleucine to tRNA(Ile). As IleRS can inadvertently accommodate and process structurally similar amino acids such as valine, to avoid such errors it has two additional distinct tRNA(Ile)-dependent editing activities. One activity is designated as 'pretransfer' editing and involves the hydrolysis of activated Val-AMP. The other activity is designated 'posttransfer' editing and involves deacylation of mischarged Val-tRNA(Ile).</text>
</comment>
<comment type="domain">
    <text evidence="12">IleRS has two distinct active sites: one for aminoacylation and one for editing. The misactivated valine is translocated from the active site to the editing site, which sterically excludes the correctly activated isoleucine. The single editing site contains two valyl binding pockets, one specific for each substrate (Val-AMP or Val-tRNA(Ile)).</text>
</comment>
<keyword evidence="3 12" id="KW-0436">Ligase</keyword>
<evidence type="ECO:0000259" key="15">
    <source>
        <dbReference type="Pfam" id="PF08264"/>
    </source>
</evidence>
<evidence type="ECO:0000256" key="2">
    <source>
        <dbReference type="ARBA" id="ARBA00022490"/>
    </source>
</evidence>
<evidence type="ECO:0000256" key="8">
    <source>
        <dbReference type="ARBA" id="ARBA00022917"/>
    </source>
</evidence>
<dbReference type="NCBIfam" id="TIGR00392">
    <property type="entry name" value="ileS"/>
    <property type="match status" value="1"/>
</dbReference>
<feature type="binding site" evidence="12">
    <location>
        <position position="934"/>
    </location>
    <ligand>
        <name>Zn(2+)</name>
        <dbReference type="ChEBI" id="CHEBI:29105"/>
    </ligand>
</feature>
<dbReference type="GO" id="GO:0006428">
    <property type="term" value="P:isoleucyl-tRNA aminoacylation"/>
    <property type="evidence" value="ECO:0007669"/>
    <property type="project" value="UniProtKB-UniRule"/>
</dbReference>
<proteinExistence type="inferred from homology"/>
<evidence type="ECO:0000313" key="16">
    <source>
        <dbReference type="EMBL" id="PSW24239.1"/>
    </source>
</evidence>
<comment type="subcellular location">
    <subcellularLocation>
        <location evidence="12">Cytoplasm</location>
    </subcellularLocation>
</comment>
<evidence type="ECO:0000259" key="13">
    <source>
        <dbReference type="Pfam" id="PF00133"/>
    </source>
</evidence>
<dbReference type="GO" id="GO:0000049">
    <property type="term" value="F:tRNA binding"/>
    <property type="evidence" value="ECO:0007669"/>
    <property type="project" value="InterPro"/>
</dbReference>
<dbReference type="FunFam" id="1.10.730.20:FF:000001">
    <property type="entry name" value="Isoleucine--tRNA ligase"/>
    <property type="match status" value="1"/>
</dbReference>
<dbReference type="Pfam" id="PF08264">
    <property type="entry name" value="Anticodon_1"/>
    <property type="match status" value="1"/>
</dbReference>
<comment type="similarity">
    <text evidence="1 12">Belongs to the class-I aminoacyl-tRNA synthetase family. IleS type 1 subfamily.</text>
</comment>
<comment type="catalytic activity">
    <reaction evidence="11 12">
        <text>tRNA(Ile) + L-isoleucine + ATP = L-isoleucyl-tRNA(Ile) + AMP + diphosphate</text>
        <dbReference type="Rhea" id="RHEA:11060"/>
        <dbReference type="Rhea" id="RHEA-COMP:9666"/>
        <dbReference type="Rhea" id="RHEA-COMP:9695"/>
        <dbReference type="ChEBI" id="CHEBI:30616"/>
        <dbReference type="ChEBI" id="CHEBI:33019"/>
        <dbReference type="ChEBI" id="CHEBI:58045"/>
        <dbReference type="ChEBI" id="CHEBI:78442"/>
        <dbReference type="ChEBI" id="CHEBI:78528"/>
        <dbReference type="ChEBI" id="CHEBI:456215"/>
        <dbReference type="EC" id="6.1.1.5"/>
    </reaction>
</comment>
<dbReference type="SUPFAM" id="SSF47323">
    <property type="entry name" value="Anticodon-binding domain of a subclass of class I aminoacyl-tRNA synthetases"/>
    <property type="match status" value="1"/>
</dbReference>
<dbReference type="FunFam" id="3.40.50.620:FF:000048">
    <property type="entry name" value="Isoleucine--tRNA ligase"/>
    <property type="match status" value="1"/>
</dbReference>
<evidence type="ECO:0000256" key="7">
    <source>
        <dbReference type="ARBA" id="ARBA00022840"/>
    </source>
</evidence>
<dbReference type="Gene3D" id="1.10.10.830">
    <property type="entry name" value="Ile-tRNA synthetase CP2 domain-like"/>
    <property type="match status" value="1"/>
</dbReference>
<feature type="binding site" evidence="12">
    <location>
        <position position="914"/>
    </location>
    <ligand>
        <name>Zn(2+)</name>
        <dbReference type="ChEBI" id="CHEBI:29105"/>
    </ligand>
</feature>
<dbReference type="STRING" id="680026.AB733_06290"/>
<feature type="short sequence motif" description="'HIGH' region" evidence="12">
    <location>
        <begin position="58"/>
        <end position="68"/>
    </location>
</feature>
<accession>A0A0J8VF42</accession>
<dbReference type="SUPFAM" id="SSF52374">
    <property type="entry name" value="Nucleotidylyl transferase"/>
    <property type="match status" value="1"/>
</dbReference>
<feature type="binding site" evidence="12">
    <location>
        <position position="911"/>
    </location>
    <ligand>
        <name>Zn(2+)</name>
        <dbReference type="ChEBI" id="CHEBI:29105"/>
    </ligand>
</feature>
<dbReference type="PANTHER" id="PTHR42765">
    <property type="entry name" value="SOLEUCYL-TRNA SYNTHETASE"/>
    <property type="match status" value="1"/>
</dbReference>
<evidence type="ECO:0000256" key="3">
    <source>
        <dbReference type="ARBA" id="ARBA00022598"/>
    </source>
</evidence>
<dbReference type="InterPro" id="IPR014729">
    <property type="entry name" value="Rossmann-like_a/b/a_fold"/>
</dbReference>
<feature type="binding site" evidence="12">
    <location>
        <position position="572"/>
    </location>
    <ligand>
        <name>L-isoleucyl-5'-AMP</name>
        <dbReference type="ChEBI" id="CHEBI:178002"/>
    </ligand>
</feature>
<keyword evidence="8 12" id="KW-0648">Protein biosynthesis</keyword>
<dbReference type="InterPro" id="IPR023585">
    <property type="entry name" value="Ile-tRNA-ligase_type1"/>
</dbReference>
<evidence type="ECO:0000256" key="10">
    <source>
        <dbReference type="ARBA" id="ARBA00025217"/>
    </source>
</evidence>
<dbReference type="SUPFAM" id="SSF50677">
    <property type="entry name" value="ValRS/IleRS/LeuRS editing domain"/>
    <property type="match status" value="1"/>
</dbReference>
<name>A0A0J8VF42_9GAMM</name>
<evidence type="ECO:0000256" key="12">
    <source>
        <dbReference type="HAMAP-Rule" id="MF_02002"/>
    </source>
</evidence>
<dbReference type="InterPro" id="IPR009080">
    <property type="entry name" value="tRNAsynth_Ia_anticodon-bd"/>
</dbReference>
<dbReference type="InterPro" id="IPR050081">
    <property type="entry name" value="Ile-tRNA_ligase"/>
</dbReference>
<reference evidence="16 17" key="1">
    <citation type="submission" date="2018-01" db="EMBL/GenBank/DDBJ databases">
        <title>Whole genome sequencing of Histamine producing bacteria.</title>
        <authorList>
            <person name="Butler K."/>
        </authorList>
    </citation>
    <scope>NUCLEOTIDE SEQUENCE [LARGE SCALE GENOMIC DNA]</scope>
    <source>
        <strain evidence="16 17">DSM 24669</strain>
    </source>
</reference>
<feature type="short sequence motif" description="'KMSKS' region" evidence="12">
    <location>
        <begin position="613"/>
        <end position="617"/>
    </location>
</feature>
<dbReference type="InterPro" id="IPR002301">
    <property type="entry name" value="Ile-tRNA-ligase"/>
</dbReference>
<dbReference type="InterPro" id="IPR009008">
    <property type="entry name" value="Val/Leu/Ile-tRNA-synth_edit"/>
</dbReference>
<dbReference type="RefSeq" id="WP_048898000.1">
    <property type="nucleotide sequence ID" value="NZ_AP024852.1"/>
</dbReference>
<dbReference type="PRINTS" id="PR00984">
    <property type="entry name" value="TRNASYNTHILE"/>
</dbReference>
<dbReference type="Gene3D" id="1.10.730.20">
    <property type="match status" value="1"/>
</dbReference>
<gene>
    <name evidence="12" type="primary">ileS</name>
    <name evidence="16" type="ORF">C9I94_12985</name>
</gene>
<dbReference type="GO" id="GO:0005524">
    <property type="term" value="F:ATP binding"/>
    <property type="evidence" value="ECO:0007669"/>
    <property type="project" value="UniProtKB-UniRule"/>
</dbReference>
<organism evidence="16 17">
    <name type="scientific">Photobacterium swingsii</name>
    <dbReference type="NCBI Taxonomy" id="680026"/>
    <lineage>
        <taxon>Bacteria</taxon>
        <taxon>Pseudomonadati</taxon>
        <taxon>Pseudomonadota</taxon>
        <taxon>Gammaproteobacteria</taxon>
        <taxon>Vibrionales</taxon>
        <taxon>Vibrionaceae</taxon>
        <taxon>Photobacterium</taxon>
    </lineage>
</organism>
<evidence type="ECO:0000313" key="17">
    <source>
        <dbReference type="Proteomes" id="UP000240481"/>
    </source>
</evidence>
<comment type="subunit">
    <text evidence="12">Monomer.</text>
</comment>
<feature type="domain" description="Zinc finger FPG/IleRS-type" evidence="14">
    <location>
        <begin position="910"/>
        <end position="937"/>
    </location>
</feature>
<dbReference type="Proteomes" id="UP000240481">
    <property type="component" value="Unassembled WGS sequence"/>
</dbReference>
<dbReference type="Pfam" id="PF00133">
    <property type="entry name" value="tRNA-synt_1"/>
    <property type="match status" value="1"/>
</dbReference>
<dbReference type="InterPro" id="IPR010663">
    <property type="entry name" value="Znf_FPG/IleRS"/>
</dbReference>
<evidence type="ECO:0000259" key="14">
    <source>
        <dbReference type="Pfam" id="PF06827"/>
    </source>
</evidence>
<dbReference type="CDD" id="cd00818">
    <property type="entry name" value="IleRS_core"/>
    <property type="match status" value="1"/>
</dbReference>
<dbReference type="GO" id="GO:0004822">
    <property type="term" value="F:isoleucine-tRNA ligase activity"/>
    <property type="evidence" value="ECO:0007669"/>
    <property type="project" value="UniProtKB-UniRule"/>
</dbReference>
<comment type="cofactor">
    <cofactor evidence="12">
        <name>Zn(2+)</name>
        <dbReference type="ChEBI" id="CHEBI:29105"/>
    </cofactor>
    <text evidence="12">Binds 1 zinc ion per subunit.</text>
</comment>
<dbReference type="OrthoDB" id="9810365at2"/>
<dbReference type="FunFam" id="3.40.50.620:FF:000168">
    <property type="entry name" value="Isoleucine--tRNA ligase"/>
    <property type="match status" value="1"/>
</dbReference>
<dbReference type="HAMAP" id="MF_02002">
    <property type="entry name" value="Ile_tRNA_synth_type1"/>
    <property type="match status" value="1"/>
</dbReference>
<evidence type="ECO:0000256" key="11">
    <source>
        <dbReference type="ARBA" id="ARBA00048359"/>
    </source>
</evidence>